<dbReference type="Gene3D" id="3.40.920.10">
    <property type="entry name" value="Pyruvate-ferredoxin oxidoreductase, PFOR, domain III"/>
    <property type="match status" value="1"/>
</dbReference>
<dbReference type="EC" id="1.2.7.11" evidence="2"/>
<dbReference type="RefSeq" id="WP_188604088.1">
    <property type="nucleotide sequence ID" value="NZ_AP026830.1"/>
</dbReference>
<dbReference type="SUPFAM" id="SSF52922">
    <property type="entry name" value="TK C-terminal domain-like"/>
    <property type="match status" value="1"/>
</dbReference>
<dbReference type="FunFam" id="3.40.50.970:FF:000022">
    <property type="entry name" value="2-oxoglutarate ferredoxin oxidoreductase alpha subunit"/>
    <property type="match status" value="1"/>
</dbReference>
<comment type="catalytic activity">
    <reaction evidence="5">
        <text>a 2-oxocarboxylate + 2 oxidized [2Fe-2S]-[ferredoxin] + CoA = an acyl-CoA + 2 reduced [2Fe-2S]-[ferredoxin] + CO2 + H(+)</text>
        <dbReference type="Rhea" id="RHEA:42316"/>
        <dbReference type="Rhea" id="RHEA-COMP:10000"/>
        <dbReference type="Rhea" id="RHEA-COMP:10001"/>
        <dbReference type="ChEBI" id="CHEBI:15378"/>
        <dbReference type="ChEBI" id="CHEBI:16526"/>
        <dbReference type="ChEBI" id="CHEBI:33737"/>
        <dbReference type="ChEBI" id="CHEBI:33738"/>
        <dbReference type="ChEBI" id="CHEBI:35179"/>
        <dbReference type="ChEBI" id="CHEBI:57287"/>
        <dbReference type="ChEBI" id="CHEBI:58342"/>
        <dbReference type="EC" id="1.2.7.11"/>
    </reaction>
</comment>
<dbReference type="InterPro" id="IPR033412">
    <property type="entry name" value="PFOR_II"/>
</dbReference>
<dbReference type="Gene3D" id="3.40.50.970">
    <property type="match status" value="1"/>
</dbReference>
<comment type="subunit">
    <text evidence="1">Heterodimer composed of an alpha and a beta subunit.</text>
</comment>
<evidence type="ECO:0000259" key="7">
    <source>
        <dbReference type="Pfam" id="PF01855"/>
    </source>
</evidence>
<dbReference type="CDD" id="cd07034">
    <property type="entry name" value="TPP_PYR_PFOR_IOR-alpha_like"/>
    <property type="match status" value="1"/>
</dbReference>
<dbReference type="SUPFAM" id="SSF52518">
    <property type="entry name" value="Thiamin diphosphate-binding fold (THDP-binding)"/>
    <property type="match status" value="1"/>
</dbReference>
<proteinExistence type="predicted"/>
<accession>A0A830EHN4</accession>
<dbReference type="Gene3D" id="3.40.50.920">
    <property type="match status" value="1"/>
</dbReference>
<feature type="domain" description="Pyruvate:ferredoxin oxidoreductase core" evidence="8">
    <location>
        <begin position="514"/>
        <end position="585"/>
    </location>
</feature>
<keyword evidence="3" id="KW-0560">Oxidoreductase</keyword>
<feature type="domain" description="Pyruvate flavodoxin/ferredoxin oxidoreductase pyrimidine binding" evidence="7">
    <location>
        <begin position="251"/>
        <end position="482"/>
    </location>
</feature>
<protein>
    <recommendedName>
        <fullName evidence="2">2-oxoacid oxidoreductase (ferredoxin)</fullName>
        <ecNumber evidence="2">1.2.7.11</ecNumber>
    </recommendedName>
</protein>
<name>A0A830EHN4_9CREN</name>
<dbReference type="Pfam" id="PF17147">
    <property type="entry name" value="PFOR_II"/>
    <property type="match status" value="1"/>
</dbReference>
<dbReference type="InterPro" id="IPR053400">
    <property type="entry name" value="2-oxoacid_Fdx_oxidoreductase"/>
</dbReference>
<dbReference type="InterPro" id="IPR002869">
    <property type="entry name" value="Pyrv_flavodox_OxRed_cen"/>
</dbReference>
<dbReference type="AlphaFoldDB" id="A0A830EHN4"/>
<organism evidence="9 10">
    <name type="scientific">Vulcanisaeta souniana JCM 11219</name>
    <dbReference type="NCBI Taxonomy" id="1293586"/>
    <lineage>
        <taxon>Archaea</taxon>
        <taxon>Thermoproteota</taxon>
        <taxon>Thermoprotei</taxon>
        <taxon>Thermoproteales</taxon>
        <taxon>Thermoproteaceae</taxon>
        <taxon>Vulcanisaeta</taxon>
    </lineage>
</organism>
<dbReference type="Pfam" id="PF01558">
    <property type="entry name" value="POR"/>
    <property type="match status" value="1"/>
</dbReference>
<evidence type="ECO:0000259" key="6">
    <source>
        <dbReference type="Pfam" id="PF01558"/>
    </source>
</evidence>
<dbReference type="InterPro" id="IPR009014">
    <property type="entry name" value="Transketo_C/PFOR_II"/>
</dbReference>
<keyword evidence="4" id="KW-0670">Pyruvate</keyword>
<gene>
    <name evidence="9" type="ORF">GCM10007112_23410</name>
</gene>
<dbReference type="OrthoDB" id="31112at2157"/>
<dbReference type="InterPro" id="IPR029061">
    <property type="entry name" value="THDP-binding"/>
</dbReference>
<dbReference type="Proteomes" id="UP000657075">
    <property type="component" value="Unassembled WGS sequence"/>
</dbReference>
<evidence type="ECO:0000256" key="4">
    <source>
        <dbReference type="ARBA" id="ARBA00023317"/>
    </source>
</evidence>
<reference evidence="9" key="2">
    <citation type="submission" date="2020-09" db="EMBL/GenBank/DDBJ databases">
        <authorList>
            <person name="Sun Q."/>
            <person name="Ohkuma M."/>
        </authorList>
    </citation>
    <scope>NUCLEOTIDE SEQUENCE</scope>
    <source>
        <strain evidence="9">JCM 11219</strain>
    </source>
</reference>
<dbReference type="GeneID" id="76207559"/>
<evidence type="ECO:0000256" key="2">
    <source>
        <dbReference type="ARBA" id="ARBA00012691"/>
    </source>
</evidence>
<evidence type="ECO:0000313" key="10">
    <source>
        <dbReference type="Proteomes" id="UP000657075"/>
    </source>
</evidence>
<dbReference type="Pfam" id="PF01855">
    <property type="entry name" value="POR_N"/>
    <property type="match status" value="1"/>
</dbReference>
<comment type="caution">
    <text evidence="9">The sequence shown here is derived from an EMBL/GenBank/DDBJ whole genome shotgun (WGS) entry which is preliminary data.</text>
</comment>
<reference evidence="9" key="1">
    <citation type="journal article" date="2014" name="Int. J. Syst. Evol. Microbiol.">
        <title>Complete genome sequence of Corynebacterium casei LMG S-19264T (=DSM 44701T), isolated from a smear-ripened cheese.</title>
        <authorList>
            <consortium name="US DOE Joint Genome Institute (JGI-PGF)"/>
            <person name="Walter F."/>
            <person name="Albersmeier A."/>
            <person name="Kalinowski J."/>
            <person name="Ruckert C."/>
        </authorList>
    </citation>
    <scope>NUCLEOTIDE SEQUENCE</scope>
    <source>
        <strain evidence="9">JCM 11219</strain>
    </source>
</reference>
<evidence type="ECO:0000256" key="3">
    <source>
        <dbReference type="ARBA" id="ARBA00023002"/>
    </source>
</evidence>
<dbReference type="PANTHER" id="PTHR32154">
    <property type="entry name" value="PYRUVATE-FLAVODOXIN OXIDOREDUCTASE-RELATED"/>
    <property type="match status" value="1"/>
</dbReference>
<evidence type="ECO:0000256" key="5">
    <source>
        <dbReference type="ARBA" id="ARBA00048893"/>
    </source>
</evidence>
<dbReference type="InterPro" id="IPR050722">
    <property type="entry name" value="Pyruvate:ferred/Flavod_OxRd"/>
</dbReference>
<sequence length="629" mass="69890">MIELRYVLGGPQGGGLETTSEILSWAFSKSGYGVISDREYFSNIKGRHSYVHATVSATELPKHLSYPVDIVAAMDAETVFTHFNDLRDGGYLIYNSDDDSVNYAGIPSMEKDLRDRLGAQFKGLGLDGTVRSVVKYLQNSRKARVVALSFKELLMEIQKREGIVPSQASRYISTILVGAVAAITDINEESLDYSLRRRFTREDVYRHNKSMAQIVMGLVKGQFGSELKLEQPRISAREFLVASGNDAIAMAKIVAGVRFQAYYPITPAADESFTLEEYETLSGEGSLVVFQTEDELAAINAAIGAALTGVRSSVATSGPGFDLMVEGLGWAGQNEVPIVVTYYQRGGPSTGQPTRGGQSDLLSSVFASHGEYPRIVLASGDHEEAFYDAIDAFNYAEVFQVPVIHLVDKFLANTIATIPMPDLNNVRITRGTLAPKGLKVYKRFDLSSVISPRAFLGDYVMWYSGDEHDEYGHINEDPVNRINMFDKRMRKLDIMEKEIPEERRFSYFGPERPDILLIGWGFVKGVAVKAIDELNSEGMRVGYYHIRAFIPFPRESLTKLTKEVEANNLVAVEHNYMAQASRLVTMNTGIMINRSIVKYTGRPIYVHELVNAIKNMLKGSTREVISYGA</sequence>
<dbReference type="NCBIfam" id="NF041170">
    <property type="entry name" value="Oxoac_fdxalpha_Archa"/>
    <property type="match status" value="1"/>
</dbReference>
<dbReference type="GO" id="GO:0006979">
    <property type="term" value="P:response to oxidative stress"/>
    <property type="evidence" value="ECO:0007669"/>
    <property type="project" value="TreeGrafter"/>
</dbReference>
<evidence type="ECO:0000259" key="8">
    <source>
        <dbReference type="Pfam" id="PF17147"/>
    </source>
</evidence>
<dbReference type="InterPro" id="IPR019752">
    <property type="entry name" value="Pyrv/ketoisovalerate_OxRed_cat"/>
</dbReference>
<dbReference type="SUPFAM" id="SSF53323">
    <property type="entry name" value="Pyruvate-ferredoxin oxidoreductase, PFOR, domain III"/>
    <property type="match status" value="1"/>
</dbReference>
<evidence type="ECO:0000313" key="9">
    <source>
        <dbReference type="EMBL" id="GGI85635.1"/>
    </source>
</evidence>
<dbReference type="InterPro" id="IPR002880">
    <property type="entry name" value="Pyrv_Fd/Flavodoxin_OxRdtase_N"/>
</dbReference>
<feature type="domain" description="Pyruvate/ketoisovalerate oxidoreductase catalytic" evidence="6">
    <location>
        <begin position="13"/>
        <end position="213"/>
    </location>
</feature>
<dbReference type="GO" id="GO:0019164">
    <property type="term" value="F:pyruvate synthase activity"/>
    <property type="evidence" value="ECO:0007669"/>
    <property type="project" value="UniProtKB-ARBA"/>
</dbReference>
<dbReference type="PANTHER" id="PTHR32154:SF16">
    <property type="entry name" value="PYRUVATE FLAVODOXIN_FERREDOXIN OXIDOREDUCTASE DOMAIN PROTEIN"/>
    <property type="match status" value="1"/>
</dbReference>
<evidence type="ECO:0000256" key="1">
    <source>
        <dbReference type="ARBA" id="ARBA00011631"/>
    </source>
</evidence>
<dbReference type="EMBL" id="BMNM01000013">
    <property type="protein sequence ID" value="GGI85635.1"/>
    <property type="molecule type" value="Genomic_DNA"/>
</dbReference>
<dbReference type="GO" id="GO:0018491">
    <property type="term" value="F:2-oxobutyrate synthase activity"/>
    <property type="evidence" value="ECO:0007669"/>
    <property type="project" value="UniProtKB-ARBA"/>
</dbReference>